<dbReference type="Gene3D" id="2.30.30.40">
    <property type="entry name" value="SH3 Domains"/>
    <property type="match status" value="3"/>
</dbReference>
<dbReference type="CDD" id="cd12012">
    <property type="entry name" value="SH3_RIM-BP_2"/>
    <property type="match status" value="1"/>
</dbReference>
<dbReference type="FunFam" id="2.30.30.40:FF:000006">
    <property type="entry name" value="RIMS-binding protein 2 isoform X1"/>
    <property type="match status" value="1"/>
</dbReference>
<dbReference type="InterPro" id="IPR036116">
    <property type="entry name" value="FN3_sf"/>
</dbReference>
<feature type="region of interest" description="Disordered" evidence="8">
    <location>
        <begin position="1301"/>
        <end position="1321"/>
    </location>
</feature>
<protein>
    <submittedName>
        <fullName evidence="12">LOW QUALITY PROTEIN: peripheral-type benzodiazepine receptor-associated protein 1-like</fullName>
    </submittedName>
</protein>
<feature type="compositionally biased region" description="Acidic residues" evidence="8">
    <location>
        <begin position="1724"/>
        <end position="1737"/>
    </location>
</feature>
<feature type="compositionally biased region" description="Basic and acidic residues" evidence="8">
    <location>
        <begin position="1505"/>
        <end position="1524"/>
    </location>
</feature>
<feature type="compositionally biased region" description="Basic and acidic residues" evidence="8">
    <location>
        <begin position="1783"/>
        <end position="1796"/>
    </location>
</feature>
<feature type="compositionally biased region" description="Basic and acidic residues" evidence="8">
    <location>
        <begin position="1532"/>
        <end position="1585"/>
    </location>
</feature>
<feature type="region of interest" description="Disordered" evidence="8">
    <location>
        <begin position="116"/>
        <end position="137"/>
    </location>
</feature>
<feature type="region of interest" description="Disordered" evidence="8">
    <location>
        <begin position="390"/>
        <end position="411"/>
    </location>
</feature>
<feature type="compositionally biased region" description="Basic and acidic residues" evidence="8">
    <location>
        <begin position="704"/>
        <end position="726"/>
    </location>
</feature>
<accession>A0A1S3JUH8</accession>
<feature type="region of interest" description="Disordered" evidence="8">
    <location>
        <begin position="1334"/>
        <end position="1881"/>
    </location>
</feature>
<sequence>MDRTFSGDSTEDLTAKKLPFTSTPISGKHSGVKGGYGEGDVEYHNSDDRDRSQHRKMKDLTSQNQKLEESISLLRAENEVLKKSQDQSPAEEKIKKLKKRNAELAAIARRLEEKAKQLQQENLKKSKDSGNGSQDVDHVKRVFARQRAKDLAEHAKVMLAKDKEVETLRKKCQDLADQLSNSITNAGNSGVFEDREELETIIKQAARERLLLERQVAMQSKQGSRSPSRNSDLNRSNVVALEEENQSLRREIELAEVATRDLEKLEIEVTQRRIESESLYKKLEEKNGNVSKLEDELRVTIQKNNQLSQEVLDLETKLQQLEEKLTEAQNAEADNSHLLALEETNKALRRELEKSELEQSKLQESFEENTHALHERLEKLEKDYHHKCKESEESVKRAQEEVEATHRAERERDRLRSELNIKISEFEDVKSLLKEQQGKSLELQGELETQILKNTELTKQTTELYQKLQDFEKITEECQTLRASVEVKNSECKAAKEEISTLQKRISELEPLEQLMQAAKEKQKELDAAHKEALNKLQEKEQLATSLQKEKDEASKESQNIIESLQGKIEALEKQCELQSAQHNDLLKELSMLKLQAEAVAKTTKVSAEVQVDLETSPPSAGKLAPQKPPRKKKIAMKRDLIDELEGSSWEHILIADETDKSVSVRREVNDLEDNELADIAEKIKVLALSDSEEEMHEEEEEEEKTKIQEHSKMKDHTEDSKEKAELQEIEKILKAAEPTSEADNPSLRIPNLLKKTGVQVFVAKYSYDPVKYSPNENPEAELALNAGDYVYVSGGVDEDGFYDGELMDGRRGLVPSNFVEKVTDDELEALHTALMAGTSDQDSSFDNSLQQELDFNSSDESEKISMETDLPEDIHALRNVCDLPDSDLEDIEEVDEENLTQTDKSDLTNLSGGSGERRMGVPAPRKLTLERQLSNSIVVGWSPPDHIKHTDIQAYHVYVDGHFKTSIKGTEKTKALVEGVQANKPHRICVRTVMARGQSKDQECTIMIGKEMYDYEGKDSTILQLIKNVVFVPRSMENAALAPTELKVSATTATSAILSWYPGNSNYQHVIYLNDKEVRTVKPGVYKQTLTGLTPSTQYTAMVQAKSIKSTYEDEKNKKKQSSMSSSITFHTQAGGIPDPPLDVQVDSKLQSGSLVVTWLPVTINPSGTSNGALVTGYAVFVDGKKIKDIDGPTVDQVTISSVELSTAGQQPKLLTMRTKSHAQMSGDSVAVSLPTGQLEKQVKVASAKTIAAEAAQKVAEKKKAEGGMYAGASDSDEGSSDDINKELYKPTTLTAIKPTHKPAVLEGSDEDAGKTDNKKPIPTVLFRAIEDSSQSELSDITEEEEGAFEEADEEEEASDSFLDIEFPGLGDSQKAPLPAPLLVKGATSDKEDRKKHHGQMVISPGPKPTFGVIHLTDDQPPFHTSTPKHSRDRDRHTKTPAETTGRKDKEVHSEFSTSPLAQALDKEHKSGQKHRHGSLSRESSIDQEETKGRERSGSKSKKDKSDGEITPRTTKDKERDQTKVTPRGSRHGEQREHKGEHKDKHLREKGVSKDKSDQSPKKKEGHKTKEKEEHTPREKGEKCKGHKAICQRQESPIHKHKEGHSPRKKEGLKEKKEHHVPSEGGEHKHVDKKDHDTSTGKDKHHRSDHTHRDVTGRTLQEKRSTSADAQPAKEDSLGVGDIGVSISPGEVRGSSRSTDGSFSRTPHQFSVPSIEITKDSGSSEEEGNYSDDEFESYSSDNVSSGHSPRYGYSPSIQGKAQPKGTQHQHKPGSDTKYGPGMDKRDGYRERKEEPINTQSLDQELASSLKRAKEKEKPTSGTGVHKGEERTGMDSSKEKRKSSASENLSRSSIRDDIPESELIDYEDDGEGESLEENAEEMIPEGPVRLFIALFDYDPEVMSPNPGAAAEELPFKEGQLIKVYGEADEDGFFHGESGGRFGYVPGNMVSEISLEDQDVADGLLEQSMSHKQDSNQLPGGREQAYDVTPDEKHDSNGYLIFPKQGPARKMIALYDYDPEELSPNVDADEVELAFSAGQIILVYGEMDEDGFFLGELNGRQGLVPSNFLEDLREDEGEEIGTPVVQNSGSALEDGTPKKDKKEKSGSPQKDGKKDKDVSSPIATGDESKEKKKKGFFSKGKSIFKKLKR</sequence>
<dbReference type="GeneID" id="106176230"/>
<feature type="compositionally biased region" description="Acidic residues" evidence="8">
    <location>
        <begin position="691"/>
        <end position="703"/>
    </location>
</feature>
<feature type="domain" description="SH3" evidence="9">
    <location>
        <begin position="2005"/>
        <end position="2073"/>
    </location>
</feature>
<feature type="domain" description="SH3" evidence="9">
    <location>
        <begin position="757"/>
        <end position="825"/>
    </location>
</feature>
<dbReference type="InterPro" id="IPR035753">
    <property type="entry name" value="RIM-BP_SH3_2"/>
</dbReference>
<dbReference type="STRING" id="7574.A0A1S3JUH8"/>
<feature type="region of interest" description="Disordered" evidence="8">
    <location>
        <begin position="217"/>
        <end position="238"/>
    </location>
</feature>
<feature type="compositionally biased region" description="Acidic residues" evidence="8">
    <location>
        <begin position="1341"/>
        <end position="1360"/>
    </location>
</feature>
<feature type="region of interest" description="Disordered" evidence="8">
    <location>
        <begin position="1"/>
        <end position="67"/>
    </location>
</feature>
<feature type="region of interest" description="Disordered" evidence="8">
    <location>
        <begin position="896"/>
        <end position="924"/>
    </location>
</feature>
<dbReference type="CDD" id="cd12013">
    <property type="entry name" value="SH3_RIM-BP_3"/>
    <property type="match status" value="1"/>
</dbReference>
<dbReference type="PANTHER" id="PTHR14234:SF19">
    <property type="entry name" value="RIM-BINDING PROTEIN, ISOFORM F"/>
    <property type="match status" value="1"/>
</dbReference>
<evidence type="ECO:0000256" key="7">
    <source>
        <dbReference type="SAM" id="Coils"/>
    </source>
</evidence>
<evidence type="ECO:0000313" key="12">
    <source>
        <dbReference type="RefSeq" id="XP_013413977.1"/>
    </source>
</evidence>
<feature type="compositionally biased region" description="Basic and acidic residues" evidence="8">
    <location>
        <begin position="1826"/>
        <end position="1844"/>
    </location>
</feature>
<feature type="compositionally biased region" description="Polar residues" evidence="8">
    <location>
        <begin position="1797"/>
        <end position="1807"/>
    </location>
</feature>
<keyword evidence="4" id="KW-0963">Cytoplasm</keyword>
<dbReference type="SUPFAM" id="SSF49265">
    <property type="entry name" value="Fibronectin type III"/>
    <property type="match status" value="2"/>
</dbReference>
<feature type="region of interest" description="Disordered" evidence="8">
    <location>
        <begin position="691"/>
        <end position="726"/>
    </location>
</feature>
<dbReference type="Pfam" id="PF14604">
    <property type="entry name" value="SH3_9"/>
    <property type="match status" value="1"/>
</dbReference>
<feature type="compositionally biased region" description="Polar residues" evidence="8">
    <location>
        <begin position="900"/>
        <end position="912"/>
    </location>
</feature>
<feature type="compositionally biased region" description="Basic and acidic residues" evidence="8">
    <location>
        <begin position="1652"/>
        <end position="1678"/>
    </location>
</feature>
<dbReference type="CDD" id="cd00063">
    <property type="entry name" value="FN3"/>
    <property type="match status" value="2"/>
</dbReference>
<dbReference type="Proteomes" id="UP000085678">
    <property type="component" value="Unplaced"/>
</dbReference>
<dbReference type="Pfam" id="PF25566">
    <property type="entry name" value="RIMB1_N"/>
    <property type="match status" value="1"/>
</dbReference>
<dbReference type="Gene3D" id="2.60.40.10">
    <property type="entry name" value="Immunoglobulins"/>
    <property type="match status" value="3"/>
</dbReference>
<evidence type="ECO:0000256" key="1">
    <source>
        <dbReference type="ARBA" id="ARBA00004496"/>
    </source>
</evidence>
<comment type="similarity">
    <text evidence="2">Belongs to the RIMBP family.</text>
</comment>
<dbReference type="GO" id="GO:0045202">
    <property type="term" value="C:synapse"/>
    <property type="evidence" value="ECO:0007669"/>
    <property type="project" value="GOC"/>
</dbReference>
<dbReference type="InterPro" id="IPR035755">
    <property type="entry name" value="RIM-BP_SH3_3"/>
</dbReference>
<gene>
    <name evidence="12" type="primary">LOC106176230</name>
</gene>
<dbReference type="Pfam" id="PF25523">
    <property type="entry name" value="Ig_RIMBP2"/>
    <property type="match status" value="2"/>
</dbReference>
<dbReference type="Pfam" id="PF07653">
    <property type="entry name" value="SH3_2"/>
    <property type="match status" value="2"/>
</dbReference>
<dbReference type="FunFam" id="2.30.30.40:FF:000016">
    <property type="entry name" value="RIMS-binding protein 2 isoform X2"/>
    <property type="match status" value="1"/>
</dbReference>
<dbReference type="InterPro" id="IPR003961">
    <property type="entry name" value="FN3_dom"/>
</dbReference>
<feature type="compositionally biased region" description="Polar residues" evidence="8">
    <location>
        <begin position="1696"/>
        <end position="1713"/>
    </location>
</feature>
<dbReference type="InterPro" id="IPR001452">
    <property type="entry name" value="SH3_domain"/>
</dbReference>
<dbReference type="CDD" id="cd12014">
    <property type="entry name" value="SH3_RIM-BP_1"/>
    <property type="match status" value="1"/>
</dbReference>
<keyword evidence="5" id="KW-0677">Repeat</keyword>
<feature type="coiled-coil region" evidence="7">
    <location>
        <begin position="478"/>
        <end position="589"/>
    </location>
</feature>
<dbReference type="GO" id="GO:0007274">
    <property type="term" value="P:neuromuscular synaptic transmission"/>
    <property type="evidence" value="ECO:0007669"/>
    <property type="project" value="TreeGrafter"/>
</dbReference>
<feature type="domain" description="Fibronectin type-III" evidence="10">
    <location>
        <begin position="924"/>
        <end position="1013"/>
    </location>
</feature>
<dbReference type="SMART" id="SM00060">
    <property type="entry name" value="FN3"/>
    <property type="match status" value="2"/>
</dbReference>
<feature type="region of interest" description="Disordered" evidence="8">
    <location>
        <begin position="1969"/>
        <end position="1997"/>
    </location>
</feature>
<dbReference type="OrthoDB" id="4158657at2759"/>
<dbReference type="PROSITE" id="PS50002">
    <property type="entry name" value="SH3"/>
    <property type="match status" value="3"/>
</dbReference>
<dbReference type="SMART" id="SM00326">
    <property type="entry name" value="SH3"/>
    <property type="match status" value="3"/>
</dbReference>
<feature type="region of interest" description="Disordered" evidence="8">
    <location>
        <begin position="2078"/>
        <end position="2133"/>
    </location>
</feature>
<feature type="compositionally biased region" description="Basic and acidic residues" evidence="8">
    <location>
        <begin position="1605"/>
        <end position="1643"/>
    </location>
</feature>
<evidence type="ECO:0000256" key="8">
    <source>
        <dbReference type="SAM" id="MobiDB-lite"/>
    </source>
</evidence>
<keyword evidence="3 6" id="KW-0728">SH3 domain</keyword>
<evidence type="ECO:0000256" key="5">
    <source>
        <dbReference type="ARBA" id="ARBA00022737"/>
    </source>
</evidence>
<feature type="region of interest" description="Disordered" evidence="8">
    <location>
        <begin position="1114"/>
        <end position="1137"/>
    </location>
</feature>
<evidence type="ECO:0000256" key="4">
    <source>
        <dbReference type="ARBA" id="ARBA00022490"/>
    </source>
</evidence>
<comment type="subcellular location">
    <subcellularLocation>
        <location evidence="1">Cytoplasm</location>
    </subcellularLocation>
</comment>
<evidence type="ECO:0000256" key="3">
    <source>
        <dbReference type="ARBA" id="ARBA00022443"/>
    </source>
</evidence>
<proteinExistence type="inferred from homology"/>
<feature type="compositionally biased region" description="Basic and acidic residues" evidence="8">
    <location>
        <begin position="41"/>
        <end position="51"/>
    </location>
</feature>
<reference evidence="12" key="1">
    <citation type="submission" date="2025-08" db="UniProtKB">
        <authorList>
            <consortium name="RefSeq"/>
        </authorList>
    </citation>
    <scope>IDENTIFICATION</scope>
    <source>
        <tissue evidence="12">Gonads</tissue>
    </source>
</reference>
<dbReference type="InterPro" id="IPR040325">
    <property type="entry name" value="RIMBP1/2/3"/>
</dbReference>
<dbReference type="KEGG" id="lak:106176230"/>
<feature type="compositionally biased region" description="Basic and acidic residues" evidence="8">
    <location>
        <begin position="2094"/>
        <end position="2117"/>
    </location>
</feature>
<evidence type="ECO:0000256" key="2">
    <source>
        <dbReference type="ARBA" id="ARBA00010749"/>
    </source>
</evidence>
<dbReference type="SUPFAM" id="SSF50044">
    <property type="entry name" value="SH3-domain"/>
    <property type="match status" value="3"/>
</dbReference>
<evidence type="ECO:0000256" key="6">
    <source>
        <dbReference type="PROSITE-ProRule" id="PRU00192"/>
    </source>
</evidence>
<evidence type="ECO:0000313" key="11">
    <source>
        <dbReference type="Proteomes" id="UP000085678"/>
    </source>
</evidence>
<feature type="compositionally biased region" description="Basic and acidic residues" evidence="8">
    <location>
        <begin position="116"/>
        <end position="128"/>
    </location>
</feature>
<dbReference type="RefSeq" id="XP_013413977.1">
    <property type="nucleotide sequence ID" value="XM_013558523.1"/>
</dbReference>
<feature type="domain" description="Fibronectin type-III" evidence="10">
    <location>
        <begin position="1043"/>
        <end position="1136"/>
    </location>
</feature>
<evidence type="ECO:0000259" key="9">
    <source>
        <dbReference type="PROSITE" id="PS50002"/>
    </source>
</evidence>
<keyword evidence="7" id="KW-0175">Coiled coil</keyword>
<dbReference type="InterPro" id="IPR013783">
    <property type="entry name" value="Ig-like_fold"/>
</dbReference>
<dbReference type="InterPro" id="IPR057950">
    <property type="entry name" value="RIMB1/RIM3A-C-like_N"/>
</dbReference>
<dbReference type="InterPro" id="IPR036028">
    <property type="entry name" value="SH3-like_dom_sf"/>
</dbReference>
<dbReference type="InterPro" id="IPR057884">
    <property type="entry name" value="FN3_RIM-BP1/2/3"/>
</dbReference>
<feature type="domain" description="SH3" evidence="9">
    <location>
        <begin position="1886"/>
        <end position="1954"/>
    </location>
</feature>
<feature type="compositionally biased region" description="Basic and acidic residues" evidence="8">
    <location>
        <begin position="1490"/>
        <end position="1499"/>
    </location>
</feature>
<keyword evidence="11" id="KW-1185">Reference proteome</keyword>
<feature type="compositionally biased region" description="Polar residues" evidence="8">
    <location>
        <begin position="217"/>
        <end position="237"/>
    </location>
</feature>
<dbReference type="PROSITE" id="PS50853">
    <property type="entry name" value="FN3"/>
    <property type="match status" value="2"/>
</dbReference>
<dbReference type="FunCoup" id="A0A1S3JUH8">
    <property type="interactions" value="35"/>
</dbReference>
<dbReference type="PANTHER" id="PTHR14234">
    <property type="entry name" value="RIM BINDING PROTEIN-RELATED"/>
    <property type="match status" value="1"/>
</dbReference>
<feature type="compositionally biased region" description="Basic and acidic residues" evidence="8">
    <location>
        <begin position="1431"/>
        <end position="1455"/>
    </location>
</feature>
<organism evidence="11 12">
    <name type="scientific">Lingula anatina</name>
    <name type="common">Brachiopod</name>
    <name type="synonym">Lingula unguis</name>
    <dbReference type="NCBI Taxonomy" id="7574"/>
    <lineage>
        <taxon>Eukaryota</taxon>
        <taxon>Metazoa</taxon>
        <taxon>Spiralia</taxon>
        <taxon>Lophotrochozoa</taxon>
        <taxon>Brachiopoda</taxon>
        <taxon>Linguliformea</taxon>
        <taxon>Lingulata</taxon>
        <taxon>Lingulida</taxon>
        <taxon>Linguloidea</taxon>
        <taxon>Lingulidae</taxon>
        <taxon>Lingula</taxon>
    </lineage>
</organism>
<feature type="region of interest" description="Disordered" evidence="8">
    <location>
        <begin position="1264"/>
        <end position="1286"/>
    </location>
</feature>
<dbReference type="Pfam" id="PF00041">
    <property type="entry name" value="fn3"/>
    <property type="match status" value="1"/>
</dbReference>
<evidence type="ECO:0000259" key="10">
    <source>
        <dbReference type="PROSITE" id="PS50853"/>
    </source>
</evidence>
<dbReference type="FunFam" id="2.30.30.40:FF:000023">
    <property type="entry name" value="RIMS-binding protein 2 isoform F"/>
    <property type="match status" value="1"/>
</dbReference>
<name>A0A1S3JUH8_LINAN</name>
<dbReference type="InParanoid" id="A0A1S3JUH8"/>
<feature type="compositionally biased region" description="Acidic residues" evidence="8">
    <location>
        <begin position="1859"/>
        <end position="1881"/>
    </location>
</feature>